<evidence type="ECO:0000313" key="2">
    <source>
        <dbReference type="EMBL" id="MEK9501020.1"/>
    </source>
</evidence>
<keyword evidence="3" id="KW-1185">Reference proteome</keyword>
<sequence length="131" mass="14067">MSRARLALLLLLAVVVAPGCSSTASAPGSEAPEPPPADVFFVQVQNDNPLDFDIYFERAGTSLRLGLVSGRSAVFQVGRTHFSGRGQLRLIARSVVGSQAFESQPVLVELGESVVFRLSEQLALSRVTVRR</sequence>
<keyword evidence="1" id="KW-0732">Signal</keyword>
<dbReference type="EMBL" id="JBBHLI010000004">
    <property type="protein sequence ID" value="MEK9501020.1"/>
    <property type="molecule type" value="Genomic_DNA"/>
</dbReference>
<dbReference type="Proteomes" id="UP001484239">
    <property type="component" value="Unassembled WGS sequence"/>
</dbReference>
<protein>
    <submittedName>
        <fullName evidence="2">Uncharacterized protein</fullName>
    </submittedName>
</protein>
<reference evidence="2 3" key="1">
    <citation type="submission" date="2024-02" db="EMBL/GenBank/DDBJ databases">
        <title>A novel Gemmatimonadota bacterium.</title>
        <authorList>
            <person name="Du Z.-J."/>
            <person name="Ye Y.-Q."/>
        </authorList>
    </citation>
    <scope>NUCLEOTIDE SEQUENCE [LARGE SCALE GENOMIC DNA]</scope>
    <source>
        <strain evidence="2 3">DH-20</strain>
    </source>
</reference>
<dbReference type="RefSeq" id="WP_405276998.1">
    <property type="nucleotide sequence ID" value="NZ_CP144380.1"/>
</dbReference>
<proteinExistence type="predicted"/>
<comment type="caution">
    <text evidence="2">The sequence shown here is derived from an EMBL/GenBank/DDBJ whole genome shotgun (WGS) entry which is preliminary data.</text>
</comment>
<evidence type="ECO:0000256" key="1">
    <source>
        <dbReference type="SAM" id="SignalP"/>
    </source>
</evidence>
<feature type="chain" id="PRO_5045609827" evidence="1">
    <location>
        <begin position="27"/>
        <end position="131"/>
    </location>
</feature>
<feature type="signal peptide" evidence="1">
    <location>
        <begin position="1"/>
        <end position="26"/>
    </location>
</feature>
<accession>A0ABU9EBT5</accession>
<organism evidence="2 3">
    <name type="scientific">Gaopeijia maritima</name>
    <dbReference type="NCBI Taxonomy" id="3119007"/>
    <lineage>
        <taxon>Bacteria</taxon>
        <taxon>Pseudomonadati</taxon>
        <taxon>Gemmatimonadota</taxon>
        <taxon>Longimicrobiia</taxon>
        <taxon>Gaopeijiales</taxon>
        <taxon>Gaopeijiaceae</taxon>
        <taxon>Gaopeijia</taxon>
    </lineage>
</organism>
<evidence type="ECO:0000313" key="3">
    <source>
        <dbReference type="Proteomes" id="UP001484239"/>
    </source>
</evidence>
<gene>
    <name evidence="2" type="ORF">WI372_08530</name>
</gene>
<name>A0ABU9EBT5_9BACT</name>